<gene>
    <name evidence="1" type="ORF">B5807_06098</name>
</gene>
<dbReference type="InterPro" id="IPR051961">
    <property type="entry name" value="Fungal_Metabolite_Diox"/>
</dbReference>
<dbReference type="OMA" id="HRIMLAI"/>
<organism evidence="1 2">
    <name type="scientific">Epicoccum nigrum</name>
    <name type="common">Soil fungus</name>
    <name type="synonym">Epicoccum purpurascens</name>
    <dbReference type="NCBI Taxonomy" id="105696"/>
    <lineage>
        <taxon>Eukaryota</taxon>
        <taxon>Fungi</taxon>
        <taxon>Dikarya</taxon>
        <taxon>Ascomycota</taxon>
        <taxon>Pezizomycotina</taxon>
        <taxon>Dothideomycetes</taxon>
        <taxon>Pleosporomycetidae</taxon>
        <taxon>Pleosporales</taxon>
        <taxon>Pleosporineae</taxon>
        <taxon>Didymellaceae</taxon>
        <taxon>Epicoccum</taxon>
    </lineage>
</organism>
<evidence type="ECO:0000313" key="1">
    <source>
        <dbReference type="EMBL" id="OSS49612.1"/>
    </source>
</evidence>
<dbReference type="PANTHER" id="PTHR37563:SF2">
    <property type="entry name" value="PHYTANOYL-COA DIOXYGENASE FAMILY PROTEIN (AFU_ORTHOLOGUE AFUA_2G03330)"/>
    <property type="match status" value="1"/>
</dbReference>
<dbReference type="Proteomes" id="UP000193240">
    <property type="component" value="Unassembled WGS sequence"/>
</dbReference>
<dbReference type="InParanoid" id="A0A1Y2M0V0"/>
<name>A0A1Y2M0V0_EPING</name>
<accession>A0A1Y2M0V0</accession>
<reference evidence="1 2" key="1">
    <citation type="journal article" date="2017" name="Genome Announc.">
        <title>Genome sequence of the saprophytic ascomycete Epicoccum nigrum ICMP 19927 strain isolated from New Zealand.</title>
        <authorList>
            <person name="Fokin M."/>
            <person name="Fleetwood D."/>
            <person name="Weir B.S."/>
            <person name="Villas-Boas S.G."/>
        </authorList>
    </citation>
    <scope>NUCLEOTIDE SEQUENCE [LARGE SCALE GENOMIC DNA]</scope>
    <source>
        <strain evidence="1 2">ICMP 19927</strain>
    </source>
</reference>
<sequence>MNTTVPRAVSSRVARLKHKLDVDRVHISGEERRSLRLSKQHISKGLEIFHRNGFVILENAVKHSSLEHIHRKMLEDIRKDRTSSSIRWNQGRASGNISQPIPCSTEYLHEDVWANRFGVDIMENIIGPRPQLSMATSNIALPEANGRQAVHSDYYCHHFDFPVFLEVNVYLHDVWRCNGATEFWPGTHQGYSKDDHRYPEVGWIKEEVFSARAVVSPPIQPAVLKGSLMVRDLRCWHAGRANETNDPRIILGFIYSPSWYGSQMRLKLPSSAKPLLGSWNQIETLASADLVADDFDYLAGHQDINLTQFASDPNVAYTQKEPCISVTSHDYWTNP</sequence>
<dbReference type="InterPro" id="IPR008775">
    <property type="entry name" value="Phytyl_CoA_dOase-like"/>
</dbReference>
<keyword evidence="2" id="KW-1185">Reference proteome</keyword>
<dbReference type="Gene3D" id="2.60.120.620">
    <property type="entry name" value="q2cbj1_9rhob like domain"/>
    <property type="match status" value="1"/>
</dbReference>
<dbReference type="SUPFAM" id="SSF51197">
    <property type="entry name" value="Clavaminate synthase-like"/>
    <property type="match status" value="1"/>
</dbReference>
<dbReference type="AlphaFoldDB" id="A0A1Y2M0V0"/>
<dbReference type="PANTHER" id="PTHR37563">
    <property type="entry name" value="PHYTANOYL-COA DIOXYGENASE FAMILY PROTEIN (AFU_ORTHOLOGUE AFUA_2G03330)"/>
    <property type="match status" value="1"/>
</dbReference>
<evidence type="ECO:0000313" key="2">
    <source>
        <dbReference type="Proteomes" id="UP000193240"/>
    </source>
</evidence>
<evidence type="ECO:0008006" key="3">
    <source>
        <dbReference type="Google" id="ProtNLM"/>
    </source>
</evidence>
<proteinExistence type="predicted"/>
<dbReference type="EMBL" id="KZ107843">
    <property type="protein sequence ID" value="OSS49612.1"/>
    <property type="molecule type" value="Genomic_DNA"/>
</dbReference>
<protein>
    <recommendedName>
        <fullName evidence="3">Phytanoyl-CoA dioxygenase</fullName>
    </recommendedName>
</protein>
<dbReference type="Pfam" id="PF05721">
    <property type="entry name" value="PhyH"/>
    <property type="match status" value="1"/>
</dbReference>